<evidence type="ECO:0000313" key="2">
    <source>
        <dbReference type="Ensembl" id="ENSECAP00000061281.1"/>
    </source>
</evidence>
<reference evidence="2" key="2">
    <citation type="submission" date="2025-08" db="UniProtKB">
        <authorList>
            <consortium name="Ensembl"/>
        </authorList>
    </citation>
    <scope>IDENTIFICATION</scope>
    <source>
        <strain evidence="2">Thoroughbred</strain>
    </source>
</reference>
<reference evidence="2" key="3">
    <citation type="submission" date="2025-09" db="UniProtKB">
        <authorList>
            <consortium name="Ensembl"/>
        </authorList>
    </citation>
    <scope>IDENTIFICATION</scope>
    <source>
        <strain evidence="2">Thoroughbred</strain>
    </source>
</reference>
<dbReference type="GeneTree" id="ENSGT01150000287054"/>
<evidence type="ECO:0000256" key="1">
    <source>
        <dbReference type="SAM" id="Phobius"/>
    </source>
</evidence>
<protein>
    <submittedName>
        <fullName evidence="2">Uncharacterized protein</fullName>
    </submittedName>
</protein>
<feature type="transmembrane region" description="Helical" evidence="1">
    <location>
        <begin position="16"/>
        <end position="34"/>
    </location>
</feature>
<keyword evidence="1" id="KW-0812">Transmembrane</keyword>
<keyword evidence="1" id="KW-0472">Membrane</keyword>
<feature type="transmembrane region" description="Helical" evidence="1">
    <location>
        <begin position="46"/>
        <end position="65"/>
    </location>
</feature>
<evidence type="ECO:0000313" key="3">
    <source>
        <dbReference type="Proteomes" id="UP000002281"/>
    </source>
</evidence>
<name>A0A9L0RHZ8_HORSE</name>
<organism evidence="2 3">
    <name type="scientific">Equus caballus</name>
    <name type="common">Horse</name>
    <dbReference type="NCBI Taxonomy" id="9796"/>
    <lineage>
        <taxon>Eukaryota</taxon>
        <taxon>Metazoa</taxon>
        <taxon>Chordata</taxon>
        <taxon>Craniata</taxon>
        <taxon>Vertebrata</taxon>
        <taxon>Euteleostomi</taxon>
        <taxon>Mammalia</taxon>
        <taxon>Eutheria</taxon>
        <taxon>Laurasiatheria</taxon>
        <taxon>Perissodactyla</taxon>
        <taxon>Equidae</taxon>
        <taxon>Equus</taxon>
    </lineage>
</organism>
<feature type="transmembrane region" description="Helical" evidence="1">
    <location>
        <begin position="77"/>
        <end position="100"/>
    </location>
</feature>
<dbReference type="Ensembl" id="ENSECAT00000134119.1">
    <property type="protein sequence ID" value="ENSECAP00000061281.1"/>
    <property type="gene ID" value="ENSECAG00000054363.1"/>
</dbReference>
<dbReference type="Proteomes" id="UP000002281">
    <property type="component" value="Chromosome 4"/>
</dbReference>
<sequence length="126" mass="14203">MDILTMLILSVHEHRISLCLFVASSISFISVLQFSVYRCFTSLVKFIPRCFILFGAIVNGIVFVIPDSSLLVYRYETDFCILILYFATVLNSFIVSNSVLVESLGFSVYNLMSSVSSDSFTFSFLT</sequence>
<keyword evidence="3" id="KW-1185">Reference proteome</keyword>
<keyword evidence="1" id="KW-1133">Transmembrane helix</keyword>
<dbReference type="AlphaFoldDB" id="A0A9L0RHZ8"/>
<proteinExistence type="predicted"/>
<reference evidence="2 3" key="1">
    <citation type="journal article" date="2009" name="Science">
        <title>Genome sequence, comparative analysis, and population genetics of the domestic horse.</title>
        <authorList>
            <consortium name="Broad Institute Genome Sequencing Platform"/>
            <consortium name="Broad Institute Whole Genome Assembly Team"/>
            <person name="Wade C.M."/>
            <person name="Giulotto E."/>
            <person name="Sigurdsson S."/>
            <person name="Zoli M."/>
            <person name="Gnerre S."/>
            <person name="Imsland F."/>
            <person name="Lear T.L."/>
            <person name="Adelson D.L."/>
            <person name="Bailey E."/>
            <person name="Bellone R.R."/>
            <person name="Bloecker H."/>
            <person name="Distl O."/>
            <person name="Edgar R.C."/>
            <person name="Garber M."/>
            <person name="Leeb T."/>
            <person name="Mauceli E."/>
            <person name="MacLeod J.N."/>
            <person name="Penedo M.C.T."/>
            <person name="Raison J.M."/>
            <person name="Sharpe T."/>
            <person name="Vogel J."/>
            <person name="Andersson L."/>
            <person name="Antczak D.F."/>
            <person name="Biagi T."/>
            <person name="Binns M.M."/>
            <person name="Chowdhary B.P."/>
            <person name="Coleman S.J."/>
            <person name="Della Valle G."/>
            <person name="Fryc S."/>
            <person name="Guerin G."/>
            <person name="Hasegawa T."/>
            <person name="Hill E.W."/>
            <person name="Jurka J."/>
            <person name="Kiialainen A."/>
            <person name="Lindgren G."/>
            <person name="Liu J."/>
            <person name="Magnani E."/>
            <person name="Mickelson J.R."/>
            <person name="Murray J."/>
            <person name="Nergadze S.G."/>
            <person name="Onofrio R."/>
            <person name="Pedroni S."/>
            <person name="Piras M.F."/>
            <person name="Raudsepp T."/>
            <person name="Rocchi M."/>
            <person name="Roeed K.H."/>
            <person name="Ryder O.A."/>
            <person name="Searle S."/>
            <person name="Skow L."/>
            <person name="Swinburne J.E."/>
            <person name="Syvaenen A.C."/>
            <person name="Tozaki T."/>
            <person name="Valberg S.J."/>
            <person name="Vaudin M."/>
            <person name="White J.R."/>
            <person name="Zody M.C."/>
            <person name="Lander E.S."/>
            <person name="Lindblad-Toh K."/>
        </authorList>
    </citation>
    <scope>NUCLEOTIDE SEQUENCE [LARGE SCALE GENOMIC DNA]</scope>
    <source>
        <strain evidence="2 3">Thoroughbred</strain>
    </source>
</reference>
<accession>A0A9L0RHZ8</accession>